<protein>
    <submittedName>
        <fullName evidence="1">Uncharacterized protein</fullName>
    </submittedName>
</protein>
<evidence type="ECO:0000313" key="1">
    <source>
        <dbReference type="EMBL" id="KMT23021.1"/>
    </source>
</evidence>
<dbReference type="STRING" id="1121307.CLCY_7c00680"/>
<reference evidence="1 2" key="1">
    <citation type="submission" date="2015-06" db="EMBL/GenBank/DDBJ databases">
        <title>Draft genome sequence of the purine-degrading Clostridium cylindrosporum HC-1 (DSM 605).</title>
        <authorList>
            <person name="Poehlein A."/>
            <person name="Schiel-Bengelsdorf B."/>
            <person name="Bengelsdorf F."/>
            <person name="Daniel R."/>
            <person name="Duerre P."/>
        </authorList>
    </citation>
    <scope>NUCLEOTIDE SEQUENCE [LARGE SCALE GENOMIC DNA]</scope>
    <source>
        <strain evidence="1 2">DSM 605</strain>
    </source>
</reference>
<dbReference type="Proteomes" id="UP000036756">
    <property type="component" value="Unassembled WGS sequence"/>
</dbReference>
<gene>
    <name evidence="1" type="ORF">CLCY_7c00680</name>
</gene>
<keyword evidence="2" id="KW-1185">Reference proteome</keyword>
<name>A0A0J8G5Y9_CLOCY</name>
<comment type="caution">
    <text evidence="1">The sequence shown here is derived from an EMBL/GenBank/DDBJ whole genome shotgun (WGS) entry which is preliminary data.</text>
</comment>
<organism evidence="1 2">
    <name type="scientific">Clostridium cylindrosporum DSM 605</name>
    <dbReference type="NCBI Taxonomy" id="1121307"/>
    <lineage>
        <taxon>Bacteria</taxon>
        <taxon>Bacillati</taxon>
        <taxon>Bacillota</taxon>
        <taxon>Clostridia</taxon>
        <taxon>Eubacteriales</taxon>
        <taxon>Clostridiaceae</taxon>
        <taxon>Clostridium</taxon>
    </lineage>
</organism>
<proteinExistence type="predicted"/>
<accession>A0A0J8G5Y9</accession>
<sequence length="50" mass="5749">MIIPTFVDMLVRKIESGEINPVTGLVFTVEDIKIIEYKNEVIKRLETPTD</sequence>
<dbReference type="RefSeq" id="WP_200899954.1">
    <property type="nucleotide sequence ID" value="NZ_LFVU01000003.1"/>
</dbReference>
<dbReference type="EMBL" id="LFVU01000003">
    <property type="protein sequence ID" value="KMT23021.1"/>
    <property type="molecule type" value="Genomic_DNA"/>
</dbReference>
<dbReference type="AlphaFoldDB" id="A0A0J8G5Y9"/>
<dbReference type="PATRIC" id="fig|1121307.3.peg.2350"/>
<evidence type="ECO:0000313" key="2">
    <source>
        <dbReference type="Proteomes" id="UP000036756"/>
    </source>
</evidence>